<comment type="similarity">
    <text evidence="1">Belongs to the LOB domain-containing protein family.</text>
</comment>
<evidence type="ECO:0000259" key="2">
    <source>
        <dbReference type="PROSITE" id="PS50891"/>
    </source>
</evidence>
<gene>
    <name evidence="3" type="ORF">LIER_30019</name>
</gene>
<keyword evidence="4" id="KW-1185">Reference proteome</keyword>
<name>A0AAV3RM91_LITER</name>
<dbReference type="Proteomes" id="UP001454036">
    <property type="component" value="Unassembled WGS sequence"/>
</dbReference>
<evidence type="ECO:0000256" key="1">
    <source>
        <dbReference type="ARBA" id="ARBA00005474"/>
    </source>
</evidence>
<dbReference type="Pfam" id="PF03195">
    <property type="entry name" value="LOB"/>
    <property type="match status" value="1"/>
</dbReference>
<organism evidence="3 4">
    <name type="scientific">Lithospermum erythrorhizon</name>
    <name type="common">Purple gromwell</name>
    <name type="synonym">Lithospermum officinale var. erythrorhizon</name>
    <dbReference type="NCBI Taxonomy" id="34254"/>
    <lineage>
        <taxon>Eukaryota</taxon>
        <taxon>Viridiplantae</taxon>
        <taxon>Streptophyta</taxon>
        <taxon>Embryophyta</taxon>
        <taxon>Tracheophyta</taxon>
        <taxon>Spermatophyta</taxon>
        <taxon>Magnoliopsida</taxon>
        <taxon>eudicotyledons</taxon>
        <taxon>Gunneridae</taxon>
        <taxon>Pentapetalae</taxon>
        <taxon>asterids</taxon>
        <taxon>lamiids</taxon>
        <taxon>Boraginales</taxon>
        <taxon>Boraginaceae</taxon>
        <taxon>Boraginoideae</taxon>
        <taxon>Lithospermeae</taxon>
        <taxon>Lithospermum</taxon>
    </lineage>
</organism>
<evidence type="ECO:0000313" key="3">
    <source>
        <dbReference type="EMBL" id="GAA0179790.1"/>
    </source>
</evidence>
<dbReference type="InterPro" id="IPR004883">
    <property type="entry name" value="LOB"/>
</dbReference>
<dbReference type="AlphaFoldDB" id="A0AAV3RM91"/>
<evidence type="ECO:0000313" key="4">
    <source>
        <dbReference type="Proteomes" id="UP001454036"/>
    </source>
</evidence>
<reference evidence="3 4" key="1">
    <citation type="submission" date="2024-01" db="EMBL/GenBank/DDBJ databases">
        <title>The complete chloroplast genome sequence of Lithospermum erythrorhizon: insights into the phylogenetic relationship among Boraginaceae species and the maternal lineages of purple gromwells.</title>
        <authorList>
            <person name="Okada T."/>
            <person name="Watanabe K."/>
        </authorList>
    </citation>
    <scope>NUCLEOTIDE SEQUENCE [LARGE SCALE GENOMIC DNA]</scope>
</reference>
<dbReference type="PANTHER" id="PTHR31301:SF206">
    <property type="entry name" value="LOB DOMAIN-CONTAINING PROTEIN 1"/>
    <property type="match status" value="1"/>
</dbReference>
<dbReference type="EMBL" id="BAABME010010553">
    <property type="protein sequence ID" value="GAA0179790.1"/>
    <property type="molecule type" value="Genomic_DNA"/>
</dbReference>
<accession>A0AAV3RM91</accession>
<feature type="domain" description="LOB" evidence="2">
    <location>
        <begin position="1"/>
        <end position="56"/>
    </location>
</feature>
<protein>
    <recommendedName>
        <fullName evidence="2">LOB domain-containing protein</fullName>
    </recommendedName>
</protein>
<comment type="caution">
    <text evidence="3">The sequence shown here is derived from an EMBL/GenBank/DDBJ whole genome shotgun (WGS) entry which is preliminary data.</text>
</comment>
<dbReference type="PROSITE" id="PS50891">
    <property type="entry name" value="LOB"/>
    <property type="match status" value="1"/>
</dbReference>
<sequence>MQDLPESHREDSVNSLVYEANARIRDPVYGCAGAICHLQKHISELQAELAKAQAEVFNMQCQNSNLLSIISMGISPSQQETITNLSGNHFETYQTDDEYTNFFLDDGNFIGASCEQPLWA</sequence>
<dbReference type="PANTHER" id="PTHR31301">
    <property type="entry name" value="LOB DOMAIN-CONTAINING PROTEIN 4-RELATED"/>
    <property type="match status" value="1"/>
</dbReference>
<proteinExistence type="inferred from homology"/>